<protein>
    <recommendedName>
        <fullName evidence="4">Excreted virulence factor EspC (Type VII ESX diderm)</fullName>
    </recommendedName>
</protein>
<dbReference type="InterPro" id="IPR036689">
    <property type="entry name" value="ESAT-6-like_sf"/>
</dbReference>
<dbReference type="RefSeq" id="WP_203858408.1">
    <property type="nucleotide sequence ID" value="NZ_BAAAZQ010000001.1"/>
</dbReference>
<evidence type="ECO:0000313" key="2">
    <source>
        <dbReference type="EMBL" id="GIG96893.1"/>
    </source>
</evidence>
<comment type="caution">
    <text evidence="2">The sequence shown here is derived from an EMBL/GenBank/DDBJ whole genome shotgun (WGS) entry which is preliminary data.</text>
</comment>
<keyword evidence="3" id="KW-1185">Reference proteome</keyword>
<proteinExistence type="predicted"/>
<organism evidence="2 3">
    <name type="scientific">Plantactinospora mayteni</name>
    <dbReference type="NCBI Taxonomy" id="566021"/>
    <lineage>
        <taxon>Bacteria</taxon>
        <taxon>Bacillati</taxon>
        <taxon>Actinomycetota</taxon>
        <taxon>Actinomycetes</taxon>
        <taxon>Micromonosporales</taxon>
        <taxon>Micromonosporaceae</taxon>
        <taxon>Plantactinospora</taxon>
    </lineage>
</organism>
<feature type="region of interest" description="Disordered" evidence="1">
    <location>
        <begin position="81"/>
        <end position="100"/>
    </location>
</feature>
<sequence length="100" mass="10683">MVRVDTAALRTAAKQLRDEAAEVVGEAVQATGNTEGQTVLGFAFDQYGSHDGYQSVAKAWRTELGCLAEALRQLAEAMEQAADNYDRSDENAKTRMGGAG</sequence>
<dbReference type="EMBL" id="BONX01000023">
    <property type="protein sequence ID" value="GIG96893.1"/>
    <property type="molecule type" value="Genomic_DNA"/>
</dbReference>
<name>A0ABQ4EQE8_9ACTN</name>
<dbReference type="InterPro" id="IPR022536">
    <property type="entry name" value="EspC"/>
</dbReference>
<feature type="compositionally biased region" description="Basic and acidic residues" evidence="1">
    <location>
        <begin position="84"/>
        <end position="93"/>
    </location>
</feature>
<accession>A0ABQ4EQE8</accession>
<dbReference type="Pfam" id="PF10824">
    <property type="entry name" value="T7SS_ESX_EspC"/>
    <property type="match status" value="1"/>
</dbReference>
<dbReference type="Proteomes" id="UP000621500">
    <property type="component" value="Unassembled WGS sequence"/>
</dbReference>
<reference evidence="2 3" key="1">
    <citation type="submission" date="2021-01" db="EMBL/GenBank/DDBJ databases">
        <title>Whole genome shotgun sequence of Plantactinospora mayteni NBRC 109088.</title>
        <authorList>
            <person name="Komaki H."/>
            <person name="Tamura T."/>
        </authorList>
    </citation>
    <scope>NUCLEOTIDE SEQUENCE [LARGE SCALE GENOMIC DNA]</scope>
    <source>
        <strain evidence="2 3">NBRC 109088</strain>
    </source>
</reference>
<dbReference type="SUPFAM" id="SSF140453">
    <property type="entry name" value="EsxAB dimer-like"/>
    <property type="match status" value="1"/>
</dbReference>
<gene>
    <name evidence="2" type="ORF">Pma05_34660</name>
</gene>
<evidence type="ECO:0000313" key="3">
    <source>
        <dbReference type="Proteomes" id="UP000621500"/>
    </source>
</evidence>
<evidence type="ECO:0008006" key="4">
    <source>
        <dbReference type="Google" id="ProtNLM"/>
    </source>
</evidence>
<evidence type="ECO:0000256" key="1">
    <source>
        <dbReference type="SAM" id="MobiDB-lite"/>
    </source>
</evidence>
<dbReference type="Gene3D" id="1.10.287.1060">
    <property type="entry name" value="ESAT-6-like"/>
    <property type="match status" value="1"/>
</dbReference>